<evidence type="ECO:0000313" key="3">
    <source>
        <dbReference type="Proteomes" id="UP000443070"/>
    </source>
</evidence>
<proteinExistence type="predicted"/>
<dbReference type="EMBL" id="WNBW01000011">
    <property type="protein sequence ID" value="MTU04769.1"/>
    <property type="molecule type" value="Genomic_DNA"/>
</dbReference>
<evidence type="ECO:0000313" key="1">
    <source>
        <dbReference type="EMBL" id="MTT76638.1"/>
    </source>
</evidence>
<sequence length="101" mass="11586">MNKKDEALAKFVEVVKNLSSKEFEEKYVKEDIPVSKLLIRTKGVWKGNLKVINDNNEISQYHDGDCNIAIHSAIDGTKKIHFHMDKVKTDDFGIDIEIEPQ</sequence>
<dbReference type="Proteomes" id="UP000443070">
    <property type="component" value="Unassembled WGS sequence"/>
</dbReference>
<dbReference type="Proteomes" id="UP000484547">
    <property type="component" value="Unassembled WGS sequence"/>
</dbReference>
<dbReference type="RefSeq" id="WP_149877548.1">
    <property type="nucleotide sequence ID" value="NZ_WNBG01000011.1"/>
</dbReference>
<dbReference type="AlphaFoldDB" id="A0A7X3BWB0"/>
<name>A0A7X3BWB0_9FIRM</name>
<evidence type="ECO:0000313" key="2">
    <source>
        <dbReference type="EMBL" id="MTU04769.1"/>
    </source>
</evidence>
<keyword evidence="3" id="KW-1185">Reference proteome</keyword>
<organism evidence="1 4">
    <name type="scientific">Phascolarctobacterium faecium</name>
    <dbReference type="NCBI Taxonomy" id="33025"/>
    <lineage>
        <taxon>Bacteria</taxon>
        <taxon>Bacillati</taxon>
        <taxon>Bacillota</taxon>
        <taxon>Negativicutes</taxon>
        <taxon>Acidaminococcales</taxon>
        <taxon>Acidaminococcaceae</taxon>
        <taxon>Phascolarctobacterium</taxon>
    </lineage>
</organism>
<dbReference type="EMBL" id="WNBM01000010">
    <property type="protein sequence ID" value="MTT76638.1"/>
    <property type="molecule type" value="Genomic_DNA"/>
</dbReference>
<gene>
    <name evidence="1" type="ORF">GMD11_10225</name>
    <name evidence="2" type="ORF">GMD18_10215</name>
</gene>
<protein>
    <submittedName>
        <fullName evidence="1">Uncharacterized protein</fullName>
    </submittedName>
</protein>
<comment type="caution">
    <text evidence="1">The sequence shown here is derived from an EMBL/GenBank/DDBJ whole genome shotgun (WGS) entry which is preliminary data.</text>
</comment>
<evidence type="ECO:0000313" key="4">
    <source>
        <dbReference type="Proteomes" id="UP000484547"/>
    </source>
</evidence>
<reference evidence="3 4" key="1">
    <citation type="journal article" date="2019" name="Nat. Med.">
        <title>A library of human gut bacterial isolates paired with longitudinal multiomics data enables mechanistic microbiome research.</title>
        <authorList>
            <person name="Poyet M."/>
            <person name="Groussin M."/>
            <person name="Gibbons S.M."/>
            <person name="Avila-Pacheco J."/>
            <person name="Jiang X."/>
            <person name="Kearney S.M."/>
            <person name="Perrotta A.R."/>
            <person name="Berdy B."/>
            <person name="Zhao S."/>
            <person name="Lieberman T.D."/>
            <person name="Swanson P.K."/>
            <person name="Smith M."/>
            <person name="Roesemann S."/>
            <person name="Alexander J.E."/>
            <person name="Rich S.A."/>
            <person name="Livny J."/>
            <person name="Vlamakis H."/>
            <person name="Clish C."/>
            <person name="Bullock K."/>
            <person name="Deik A."/>
            <person name="Scott J."/>
            <person name="Pierce K.A."/>
            <person name="Xavier R.J."/>
            <person name="Alm E.J."/>
        </authorList>
    </citation>
    <scope>NUCLEOTIDE SEQUENCE [LARGE SCALE GENOMIC DNA]</scope>
    <source>
        <strain evidence="1 4">BIOML-A13</strain>
        <strain evidence="2 3">BIOML-A3</strain>
    </source>
</reference>
<accession>A0A7X3BWB0</accession>